<evidence type="ECO:0000256" key="5">
    <source>
        <dbReference type="ARBA" id="ARBA00023136"/>
    </source>
</evidence>
<keyword evidence="4" id="KW-0297">G-protein coupled receptor</keyword>
<feature type="transmembrane region" description="Helical" evidence="8">
    <location>
        <begin position="20"/>
        <end position="43"/>
    </location>
</feature>
<organism evidence="10">
    <name type="scientific">Osmerus mordax</name>
    <name type="common">Rainbow smelt</name>
    <name type="synonym">Atherina mordax</name>
    <dbReference type="NCBI Taxonomy" id="8014"/>
    <lineage>
        <taxon>Eukaryota</taxon>
        <taxon>Metazoa</taxon>
        <taxon>Chordata</taxon>
        <taxon>Craniata</taxon>
        <taxon>Vertebrata</taxon>
        <taxon>Euteleostomi</taxon>
        <taxon>Actinopterygii</taxon>
        <taxon>Neopterygii</taxon>
        <taxon>Teleostei</taxon>
        <taxon>Stomiati</taxon>
        <taxon>Osmeriformes</taxon>
        <taxon>Osmeridae</taxon>
        <taxon>Osmerus</taxon>
    </lineage>
</organism>
<keyword evidence="2 8" id="KW-0812">Transmembrane</keyword>
<dbReference type="PANTHER" id="PTHR24237:SF35">
    <property type="entry name" value="G-PROTEIN COUPLED RECEPTOR 141-RELATED"/>
    <property type="match status" value="1"/>
</dbReference>
<feature type="transmembrane region" description="Helical" evidence="8">
    <location>
        <begin position="183"/>
        <end position="208"/>
    </location>
</feature>
<accession>C1BM39</accession>
<dbReference type="InterPro" id="IPR047160">
    <property type="entry name" value="GP183-like"/>
</dbReference>
<evidence type="ECO:0000313" key="10">
    <source>
        <dbReference type="EMBL" id="ACO10092.1"/>
    </source>
</evidence>
<dbReference type="InterPro" id="IPR000276">
    <property type="entry name" value="GPCR_Rhodpsn"/>
</dbReference>
<feature type="domain" description="G-protein coupled receptors family 1 profile" evidence="9">
    <location>
        <begin position="31"/>
        <end position="247"/>
    </location>
</feature>
<feature type="transmembrane region" description="Helical" evidence="8">
    <location>
        <begin position="55"/>
        <end position="75"/>
    </location>
</feature>
<evidence type="ECO:0000256" key="6">
    <source>
        <dbReference type="ARBA" id="ARBA00023170"/>
    </source>
</evidence>
<name>C1BM39_OSMMO</name>
<dbReference type="SUPFAM" id="SSF81321">
    <property type="entry name" value="Family A G protein-coupled receptor-like"/>
    <property type="match status" value="1"/>
</dbReference>
<dbReference type="AlphaFoldDB" id="C1BM39"/>
<dbReference type="GO" id="GO:0008142">
    <property type="term" value="F:oxysterol binding"/>
    <property type="evidence" value="ECO:0007669"/>
    <property type="project" value="InterPro"/>
</dbReference>
<feature type="transmembrane region" description="Helical" evidence="8">
    <location>
        <begin position="130"/>
        <end position="152"/>
    </location>
</feature>
<evidence type="ECO:0000256" key="2">
    <source>
        <dbReference type="ARBA" id="ARBA00022692"/>
    </source>
</evidence>
<keyword evidence="7" id="KW-0807">Transducer</keyword>
<evidence type="ECO:0000259" key="9">
    <source>
        <dbReference type="PROSITE" id="PS50262"/>
    </source>
</evidence>
<evidence type="ECO:0000256" key="4">
    <source>
        <dbReference type="ARBA" id="ARBA00023040"/>
    </source>
</evidence>
<keyword evidence="3 8" id="KW-1133">Transmembrane helix</keyword>
<evidence type="ECO:0000256" key="3">
    <source>
        <dbReference type="ARBA" id="ARBA00022989"/>
    </source>
</evidence>
<evidence type="ECO:0000256" key="7">
    <source>
        <dbReference type="ARBA" id="ARBA00023224"/>
    </source>
</evidence>
<sequence>MSNDTDTDNNNDIPKEYRYSLVFLYSVVLVGGVISISLMINLLQSNMRSVTTTAVLNLIIVHILFLLTVPFRIYYYASGHWKLNGGLCKVVSLMIFAHIHLAFIFYCIILVGRYLTFFRRTTQMEFYRTLHAVGASLVVWALVLLIILPVGVKEYGSNSNGTSDQCFDFGNSLEVHTVKVLNYILSCIILIVTLAIAGFQVWILGHVYRTYRALTFSHQEFWAQMKSTSFVVVMVVCFVPYNLFRIYYVSQTQRESLDPINEILLAVTSLSCLDMLTLIGRPKPICGPCCT</sequence>
<dbReference type="PRINTS" id="PR01157">
    <property type="entry name" value="P2YPURNOCPTR"/>
</dbReference>
<comment type="subcellular location">
    <subcellularLocation>
        <location evidence="1">Membrane</location>
        <topology evidence="1">Multi-pass membrane protein</topology>
    </subcellularLocation>
</comment>
<feature type="transmembrane region" description="Helical" evidence="8">
    <location>
        <begin position="95"/>
        <end position="118"/>
    </location>
</feature>
<gene>
    <name evidence="10" type="primary">GP141</name>
</gene>
<dbReference type="Gene3D" id="1.20.1070.10">
    <property type="entry name" value="Rhodopsin 7-helix transmembrane proteins"/>
    <property type="match status" value="1"/>
</dbReference>
<evidence type="ECO:0000256" key="1">
    <source>
        <dbReference type="ARBA" id="ARBA00004141"/>
    </source>
</evidence>
<dbReference type="CDD" id="cd14994">
    <property type="entry name" value="7tmA_GPR141"/>
    <property type="match status" value="1"/>
</dbReference>
<keyword evidence="5 8" id="KW-0472">Membrane</keyword>
<keyword evidence="6 10" id="KW-0675">Receptor</keyword>
<dbReference type="PRINTS" id="PR00237">
    <property type="entry name" value="GPCRRHODOPSN"/>
</dbReference>
<dbReference type="Pfam" id="PF00001">
    <property type="entry name" value="7tm_1"/>
    <property type="match status" value="1"/>
</dbReference>
<dbReference type="GO" id="GO:0004930">
    <property type="term" value="F:G protein-coupled receptor activity"/>
    <property type="evidence" value="ECO:0007669"/>
    <property type="project" value="UniProtKB-KW"/>
</dbReference>
<proteinExistence type="evidence at transcript level"/>
<protein>
    <submittedName>
        <fullName evidence="10">Probable G-protein coupled receptor 141</fullName>
    </submittedName>
</protein>
<reference evidence="10" key="1">
    <citation type="submission" date="2009-03" db="EMBL/GenBank/DDBJ databases">
        <title>Osmerus mordax full-length cDNAs.</title>
        <authorList>
            <person name="von Schalburg K."/>
            <person name="Leong J."/>
            <person name="Cooper G."/>
            <person name="Davidson W.S."/>
            <person name="Koop B.F."/>
        </authorList>
    </citation>
    <scope>NUCLEOTIDE SEQUENCE</scope>
    <source>
        <tissue evidence="10">Brain</tissue>
    </source>
</reference>
<evidence type="ECO:0000256" key="8">
    <source>
        <dbReference type="SAM" id="Phobius"/>
    </source>
</evidence>
<dbReference type="InterPro" id="IPR017452">
    <property type="entry name" value="GPCR_Rhodpsn_7TM"/>
</dbReference>
<dbReference type="EMBL" id="BT075668">
    <property type="protein sequence ID" value="ACO10092.1"/>
    <property type="molecule type" value="mRNA"/>
</dbReference>
<dbReference type="PROSITE" id="PS50262">
    <property type="entry name" value="G_PROTEIN_RECEP_F1_2"/>
    <property type="match status" value="1"/>
</dbReference>
<dbReference type="PANTHER" id="PTHR24237">
    <property type="entry name" value="G-PROTEIN COUPLED RECEPTOR"/>
    <property type="match status" value="1"/>
</dbReference>
<dbReference type="GO" id="GO:0016020">
    <property type="term" value="C:membrane"/>
    <property type="evidence" value="ECO:0007669"/>
    <property type="project" value="UniProtKB-SubCell"/>
</dbReference>
<feature type="transmembrane region" description="Helical" evidence="8">
    <location>
        <begin position="229"/>
        <end position="248"/>
    </location>
</feature>